<dbReference type="Proteomes" id="UP000789572">
    <property type="component" value="Unassembled WGS sequence"/>
</dbReference>
<evidence type="ECO:0000313" key="1">
    <source>
        <dbReference type="EMBL" id="CAG8624824.1"/>
    </source>
</evidence>
<gene>
    <name evidence="1" type="ORF">POCULU_LOCUS8598</name>
</gene>
<accession>A0A9N9D6M7</accession>
<dbReference type="Gene3D" id="1.10.10.60">
    <property type="entry name" value="Homeodomain-like"/>
    <property type="match status" value="1"/>
</dbReference>
<sequence length="65" mass="7555">MPKNPGRRAPNGVSLKREICAFHKDNLLSTQVETAAHFNIKYNLDIDRTTVSKIINEEEKRRFIE</sequence>
<reference evidence="1" key="1">
    <citation type="submission" date="2021-06" db="EMBL/GenBank/DDBJ databases">
        <authorList>
            <person name="Kallberg Y."/>
            <person name="Tangrot J."/>
            <person name="Rosling A."/>
        </authorList>
    </citation>
    <scope>NUCLEOTIDE SEQUENCE</scope>
    <source>
        <strain evidence="1">IA702</strain>
    </source>
</reference>
<name>A0A9N9D6M7_9GLOM</name>
<comment type="caution">
    <text evidence="1">The sequence shown here is derived from an EMBL/GenBank/DDBJ whole genome shotgun (WGS) entry which is preliminary data.</text>
</comment>
<dbReference type="EMBL" id="CAJVPJ010002576">
    <property type="protein sequence ID" value="CAG8624824.1"/>
    <property type="molecule type" value="Genomic_DNA"/>
</dbReference>
<dbReference type="OrthoDB" id="2370550at2759"/>
<dbReference type="AlphaFoldDB" id="A0A9N9D6M7"/>
<proteinExistence type="predicted"/>
<organism evidence="1 2">
    <name type="scientific">Paraglomus occultum</name>
    <dbReference type="NCBI Taxonomy" id="144539"/>
    <lineage>
        <taxon>Eukaryota</taxon>
        <taxon>Fungi</taxon>
        <taxon>Fungi incertae sedis</taxon>
        <taxon>Mucoromycota</taxon>
        <taxon>Glomeromycotina</taxon>
        <taxon>Glomeromycetes</taxon>
        <taxon>Paraglomerales</taxon>
        <taxon>Paraglomeraceae</taxon>
        <taxon>Paraglomus</taxon>
    </lineage>
</organism>
<evidence type="ECO:0000313" key="2">
    <source>
        <dbReference type="Proteomes" id="UP000789572"/>
    </source>
</evidence>
<feature type="non-terminal residue" evidence="1">
    <location>
        <position position="65"/>
    </location>
</feature>
<keyword evidence="2" id="KW-1185">Reference proteome</keyword>
<protein>
    <submittedName>
        <fullName evidence="1">7327_t:CDS:1</fullName>
    </submittedName>
</protein>